<accession>A0A4U1JCX9</accession>
<evidence type="ECO:0000313" key="2">
    <source>
        <dbReference type="Proteomes" id="UP000309215"/>
    </source>
</evidence>
<name>A0A4U1JCX9_9BACT</name>
<protein>
    <submittedName>
        <fullName evidence="1">Uncharacterized protein</fullName>
    </submittedName>
</protein>
<comment type="caution">
    <text evidence="1">The sequence shown here is derived from an EMBL/GenBank/DDBJ whole genome shotgun (WGS) entry which is preliminary data.</text>
</comment>
<dbReference type="EMBL" id="SSMQ01000013">
    <property type="protein sequence ID" value="TKD08507.1"/>
    <property type="molecule type" value="Genomic_DNA"/>
</dbReference>
<gene>
    <name evidence="1" type="ORF">E8A74_14520</name>
</gene>
<reference evidence="1 2" key="1">
    <citation type="submission" date="2019-04" db="EMBL/GenBank/DDBJ databases">
        <authorList>
            <person name="Li Y."/>
            <person name="Wang J."/>
        </authorList>
    </citation>
    <scope>NUCLEOTIDE SEQUENCE [LARGE SCALE GENOMIC DNA]</scope>
    <source>
        <strain evidence="1 2">DSM 14668</strain>
    </source>
</reference>
<keyword evidence="2" id="KW-1185">Reference proteome</keyword>
<dbReference type="AlphaFoldDB" id="A0A4U1JCX9"/>
<evidence type="ECO:0000313" key="1">
    <source>
        <dbReference type="EMBL" id="TKD08507.1"/>
    </source>
</evidence>
<organism evidence="1 2">
    <name type="scientific">Polyangium fumosum</name>
    <dbReference type="NCBI Taxonomy" id="889272"/>
    <lineage>
        <taxon>Bacteria</taxon>
        <taxon>Pseudomonadati</taxon>
        <taxon>Myxococcota</taxon>
        <taxon>Polyangia</taxon>
        <taxon>Polyangiales</taxon>
        <taxon>Polyangiaceae</taxon>
        <taxon>Polyangium</taxon>
    </lineage>
</organism>
<sequence length="64" mass="6926">MIAVSVLANTSACCQESKAPPLPFQGPRIDMRLRFVFGTNSLPSPSMNPSELSILRSAWAMSKS</sequence>
<proteinExistence type="predicted"/>
<dbReference type="Proteomes" id="UP000309215">
    <property type="component" value="Unassembled WGS sequence"/>
</dbReference>